<dbReference type="InterPro" id="IPR052204">
    <property type="entry name" value="PpiC/parvulin_rotamase"/>
</dbReference>
<dbReference type="InterPro" id="IPR001763">
    <property type="entry name" value="Rhodanese-like_dom"/>
</dbReference>
<name>A0A4Q7E9Y5_9CYAN</name>
<dbReference type="RefSeq" id="WP_044151261.1">
    <property type="nucleotide sequence ID" value="NZ_QVFV01000002.1"/>
</dbReference>
<dbReference type="PROSITE" id="PS50206">
    <property type="entry name" value="RHODANESE_3"/>
    <property type="match status" value="1"/>
</dbReference>
<keyword evidence="3" id="KW-1185">Reference proteome</keyword>
<dbReference type="AlphaFoldDB" id="A0A4Q7E9Y5"/>
<gene>
    <name evidence="2" type="ORF">DYY88_13430</name>
</gene>
<evidence type="ECO:0000313" key="3">
    <source>
        <dbReference type="Proteomes" id="UP000292459"/>
    </source>
</evidence>
<dbReference type="Proteomes" id="UP000292459">
    <property type="component" value="Unassembled WGS sequence"/>
</dbReference>
<protein>
    <submittedName>
        <fullName evidence="2">Rhodanese-related sulfurtransferase</fullName>
    </submittedName>
</protein>
<evidence type="ECO:0000259" key="1">
    <source>
        <dbReference type="PROSITE" id="PS50206"/>
    </source>
</evidence>
<sequence length="121" mass="13746">MPTVPFAPDFSPGEIDVQTLAQRMKTGLENVQLIDVREPWEVERAAIADFINLPLSAFAEWETQIHQHFDVEQETIVMCHHGMRSAQMCQWLSQQGFTQVKNLVGGIDAYAIQVDPSISRY</sequence>
<comment type="caution">
    <text evidence="2">The sequence shown here is derived from an EMBL/GenBank/DDBJ whole genome shotgun (WGS) entry which is preliminary data.</text>
</comment>
<reference evidence="2 3" key="1">
    <citation type="submission" date="2018-11" db="EMBL/GenBank/DDBJ databases">
        <title>Whole genome sequencing of an environmental sample.</title>
        <authorList>
            <person name="Sarangi A.N."/>
            <person name="Singh D."/>
            <person name="Tripathy S."/>
        </authorList>
    </citation>
    <scope>NUCLEOTIDE SEQUENCE [LARGE SCALE GENOMIC DNA]</scope>
    <source>
        <strain evidence="2 3">Lakshadweep</strain>
    </source>
</reference>
<dbReference type="PANTHER" id="PTHR43629:SF2">
    <property type="entry name" value="RHODANESE-LIKE_PPIC DOMAIN-CONTAINING PROTEIN 12, CHLOROPLASTIC"/>
    <property type="match status" value="1"/>
</dbReference>
<dbReference type="EMBL" id="QVFV01000002">
    <property type="protein sequence ID" value="RZM79697.1"/>
    <property type="molecule type" value="Genomic_DNA"/>
</dbReference>
<organism evidence="2 3">
    <name type="scientific">Leptolyngbya iicbica LK</name>
    <dbReference type="NCBI Taxonomy" id="2294035"/>
    <lineage>
        <taxon>Bacteria</taxon>
        <taxon>Bacillati</taxon>
        <taxon>Cyanobacteriota</taxon>
        <taxon>Cyanophyceae</taxon>
        <taxon>Leptolyngbyales</taxon>
        <taxon>Leptolyngbyaceae</taxon>
        <taxon>Leptolyngbya group</taxon>
        <taxon>Leptolyngbya</taxon>
        <taxon>Leptolyngbya iicbica</taxon>
    </lineage>
</organism>
<dbReference type="PANTHER" id="PTHR43629">
    <property type="entry name" value="PEPTIDYL-PROLYL CIS-TRANS ISOMERASE"/>
    <property type="match status" value="1"/>
</dbReference>
<accession>A0A4Q7E9Y5</accession>
<proteinExistence type="predicted"/>
<keyword evidence="2" id="KW-0808">Transferase</keyword>
<dbReference type="Gene3D" id="3.40.250.10">
    <property type="entry name" value="Rhodanese-like domain"/>
    <property type="match status" value="1"/>
</dbReference>
<dbReference type="SMART" id="SM00450">
    <property type="entry name" value="RHOD"/>
    <property type="match status" value="1"/>
</dbReference>
<evidence type="ECO:0000313" key="2">
    <source>
        <dbReference type="EMBL" id="RZM79697.1"/>
    </source>
</evidence>
<dbReference type="Pfam" id="PF00581">
    <property type="entry name" value="Rhodanese"/>
    <property type="match status" value="1"/>
</dbReference>
<feature type="domain" description="Rhodanese" evidence="1">
    <location>
        <begin position="27"/>
        <end position="119"/>
    </location>
</feature>
<dbReference type="SUPFAM" id="SSF52821">
    <property type="entry name" value="Rhodanese/Cell cycle control phosphatase"/>
    <property type="match status" value="1"/>
</dbReference>
<dbReference type="InterPro" id="IPR036873">
    <property type="entry name" value="Rhodanese-like_dom_sf"/>
</dbReference>
<dbReference type="OrthoDB" id="9800872at2"/>
<dbReference type="GO" id="GO:0016740">
    <property type="term" value="F:transferase activity"/>
    <property type="evidence" value="ECO:0007669"/>
    <property type="project" value="UniProtKB-KW"/>
</dbReference>